<name>A0A0V1F2B1_TRIPS</name>
<organism evidence="1 2">
    <name type="scientific">Trichinella pseudospiralis</name>
    <name type="common">Parasitic roundworm</name>
    <dbReference type="NCBI Taxonomy" id="6337"/>
    <lineage>
        <taxon>Eukaryota</taxon>
        <taxon>Metazoa</taxon>
        <taxon>Ecdysozoa</taxon>
        <taxon>Nematoda</taxon>
        <taxon>Enoplea</taxon>
        <taxon>Dorylaimia</taxon>
        <taxon>Trichinellida</taxon>
        <taxon>Trichinellidae</taxon>
        <taxon>Trichinella</taxon>
    </lineage>
</organism>
<feature type="non-terminal residue" evidence="1">
    <location>
        <position position="53"/>
    </location>
</feature>
<comment type="caution">
    <text evidence="1">The sequence shown here is derived from an EMBL/GenBank/DDBJ whole genome shotgun (WGS) entry which is preliminary data.</text>
</comment>
<evidence type="ECO:0000313" key="1">
    <source>
        <dbReference type="EMBL" id="KRY80249.1"/>
    </source>
</evidence>
<evidence type="ECO:0000313" key="2">
    <source>
        <dbReference type="Proteomes" id="UP000054995"/>
    </source>
</evidence>
<dbReference type="AlphaFoldDB" id="A0A0V1F2B1"/>
<feature type="non-terminal residue" evidence="1">
    <location>
        <position position="1"/>
    </location>
</feature>
<accession>A0A0V1F2B1</accession>
<gene>
    <name evidence="1" type="ORF">T4D_5177</name>
</gene>
<dbReference type="EMBL" id="JYDT01000658">
    <property type="protein sequence ID" value="KRY80249.1"/>
    <property type="molecule type" value="Genomic_DNA"/>
</dbReference>
<protein>
    <submittedName>
        <fullName evidence="1">Uncharacterized protein</fullName>
    </submittedName>
</protein>
<proteinExistence type="predicted"/>
<dbReference type="Proteomes" id="UP000054995">
    <property type="component" value="Unassembled WGS sequence"/>
</dbReference>
<keyword evidence="2" id="KW-1185">Reference proteome</keyword>
<sequence length="53" mass="6094">LGTCDQIHSYSPLKSVIEQTFCGNSNSHLTHTNEQYLYLRSIQIRSIAQRNRA</sequence>
<reference evidence="1 2" key="1">
    <citation type="submission" date="2015-01" db="EMBL/GenBank/DDBJ databases">
        <title>Evolution of Trichinella species and genotypes.</title>
        <authorList>
            <person name="Korhonen P.K."/>
            <person name="Edoardo P."/>
            <person name="Giuseppe L.R."/>
            <person name="Gasser R.B."/>
        </authorList>
    </citation>
    <scope>NUCLEOTIDE SEQUENCE [LARGE SCALE GENOMIC DNA]</scope>
    <source>
        <strain evidence="1">ISS470</strain>
    </source>
</reference>